<reference evidence="3 4" key="1">
    <citation type="submission" date="2020-07" db="EMBL/GenBank/DDBJ databases">
        <title>Moheibacter lacus sp. nov., a member of the family Flavobacteriaceae isolated from freshwater lake sediment.</title>
        <authorList>
            <person name="Liu Y."/>
        </authorList>
    </citation>
    <scope>NUCLEOTIDE SEQUENCE [LARGE SCALE GENOMIC DNA]</scope>
    <source>
        <strain evidence="3 4">BDHS18</strain>
    </source>
</reference>
<dbReference type="Gene3D" id="3.40.1350.10">
    <property type="match status" value="1"/>
</dbReference>
<evidence type="ECO:0000313" key="3">
    <source>
        <dbReference type="EMBL" id="MBA5628529.1"/>
    </source>
</evidence>
<dbReference type="SUPFAM" id="SSF52980">
    <property type="entry name" value="Restriction endonuclease-like"/>
    <property type="match status" value="1"/>
</dbReference>
<gene>
    <name evidence="3" type="ORF">HU137_01945</name>
</gene>
<dbReference type="EMBL" id="JACDZE010000001">
    <property type="protein sequence ID" value="MBA5628529.1"/>
    <property type="molecule type" value="Genomic_DNA"/>
</dbReference>
<accession>A0A838ZRT9</accession>
<dbReference type="InterPro" id="IPR003509">
    <property type="entry name" value="UPF0102_YraN-like"/>
</dbReference>
<dbReference type="InterPro" id="IPR011856">
    <property type="entry name" value="tRNA_endonuc-like_dom_sf"/>
</dbReference>
<dbReference type="AlphaFoldDB" id="A0A838ZRT9"/>
<organism evidence="3 4">
    <name type="scientific">Moheibacter lacus</name>
    <dbReference type="NCBI Taxonomy" id="2745851"/>
    <lineage>
        <taxon>Bacteria</taxon>
        <taxon>Pseudomonadati</taxon>
        <taxon>Bacteroidota</taxon>
        <taxon>Flavobacteriia</taxon>
        <taxon>Flavobacteriales</taxon>
        <taxon>Weeksellaceae</taxon>
        <taxon>Moheibacter</taxon>
    </lineage>
</organism>
<evidence type="ECO:0000256" key="2">
    <source>
        <dbReference type="HAMAP-Rule" id="MF_00048"/>
    </source>
</evidence>
<dbReference type="Pfam" id="PF02021">
    <property type="entry name" value="UPF0102"/>
    <property type="match status" value="1"/>
</dbReference>
<dbReference type="RefSeq" id="WP_182042124.1">
    <property type="nucleotide sequence ID" value="NZ_JACDZE010000001.1"/>
</dbReference>
<protein>
    <recommendedName>
        <fullName evidence="2">UPF0102 protein HU137_01945</fullName>
    </recommendedName>
</protein>
<dbReference type="PANTHER" id="PTHR34039">
    <property type="entry name" value="UPF0102 PROTEIN YRAN"/>
    <property type="match status" value="1"/>
</dbReference>
<evidence type="ECO:0000313" key="4">
    <source>
        <dbReference type="Proteomes" id="UP000552241"/>
    </source>
</evidence>
<proteinExistence type="inferred from homology"/>
<comment type="similarity">
    <text evidence="1 2">Belongs to the UPF0102 family.</text>
</comment>
<dbReference type="Proteomes" id="UP000552241">
    <property type="component" value="Unassembled WGS sequence"/>
</dbReference>
<comment type="caution">
    <text evidence="3">The sequence shown here is derived from an EMBL/GenBank/DDBJ whole genome shotgun (WGS) entry which is preliminary data.</text>
</comment>
<dbReference type="PANTHER" id="PTHR34039:SF1">
    <property type="entry name" value="UPF0102 PROTEIN YRAN"/>
    <property type="match status" value="1"/>
</dbReference>
<sequence>MADHIEFGIEAEKRAAQFLEEKNYKILKRNWRYMKAEIDIIAEDLSRNQIVIVEVKARKINPLVDAEIAVTSKKRKLLIKAADAFIVENEIALETRFDIISLYKSNSGWEIQHLENAFFAYE</sequence>
<keyword evidence="4" id="KW-1185">Reference proteome</keyword>
<dbReference type="HAMAP" id="MF_00048">
    <property type="entry name" value="UPF0102"/>
    <property type="match status" value="1"/>
</dbReference>
<dbReference type="InterPro" id="IPR011335">
    <property type="entry name" value="Restrct_endonuc-II-like"/>
</dbReference>
<dbReference type="GO" id="GO:0003676">
    <property type="term" value="F:nucleic acid binding"/>
    <property type="evidence" value="ECO:0007669"/>
    <property type="project" value="InterPro"/>
</dbReference>
<dbReference type="CDD" id="cd20736">
    <property type="entry name" value="PoNe_Nuclease"/>
    <property type="match status" value="1"/>
</dbReference>
<evidence type="ECO:0000256" key="1">
    <source>
        <dbReference type="ARBA" id="ARBA00006738"/>
    </source>
</evidence>
<name>A0A838ZRT9_9FLAO</name>